<evidence type="ECO:0000259" key="2">
    <source>
        <dbReference type="Pfam" id="PF13280"/>
    </source>
</evidence>
<comment type="caution">
    <text evidence="4">The sequence shown here is derived from an EMBL/GenBank/DDBJ whole genome shotgun (WGS) entry which is preliminary data.</text>
</comment>
<dbReference type="InterPro" id="IPR051534">
    <property type="entry name" value="CBASS_pafABC_assoc_protein"/>
</dbReference>
<name>A0AA37QL22_9BACT</name>
<evidence type="ECO:0000313" key="4">
    <source>
        <dbReference type="EMBL" id="GLC27758.1"/>
    </source>
</evidence>
<dbReference type="AlphaFoldDB" id="A0AA37QL22"/>
<sequence length="410" mass="44711">MVRHVPAPVDGSDTPSDPPSGASGTRSQRETPKIQRWIDLLAALLAHQWPATFDDLARAVPAYGDEARALDARLRMFERDKDELRAFGVPIETVPGEEQPGYRLRKADFYLPYLAVADAVGGSGAARGRTTSAAPQRIDRWGYQSLRVLAFEPEELGAIAAAATRARALGDPALAEHAGHAVRKLAFDLPLDTGAGEDVALLPPRAASDPAVLDALGQALLARKTVTFQYRAMERDETTTRTVEPWGLFFLGGHWYLAARDPARGDGTAGLRNFRVSRISEVSSHGKRPQSPDFEVPASFRLRDHARARQPWELGDGEEEVAVVEFRAETGATLPALRLGEPVDGAGIARRRFRVRRREAFVRWLLTFAGEARPVAPPALVDAYREQLQRTWRVHGGASSRGAGVTGDAP</sequence>
<evidence type="ECO:0000256" key="1">
    <source>
        <dbReference type="SAM" id="MobiDB-lite"/>
    </source>
</evidence>
<dbReference type="InterPro" id="IPR026881">
    <property type="entry name" value="WYL_dom"/>
</dbReference>
<accession>A0AA37QL22</accession>
<dbReference type="Pfam" id="PF25583">
    <property type="entry name" value="WCX"/>
    <property type="match status" value="1"/>
</dbReference>
<evidence type="ECO:0000259" key="3">
    <source>
        <dbReference type="Pfam" id="PF25583"/>
    </source>
</evidence>
<proteinExistence type="predicted"/>
<feature type="domain" description="WCX" evidence="3">
    <location>
        <begin position="321"/>
        <end position="390"/>
    </location>
</feature>
<dbReference type="EMBL" id="BRXS01000007">
    <property type="protein sequence ID" value="GLC27758.1"/>
    <property type="molecule type" value="Genomic_DNA"/>
</dbReference>
<protein>
    <recommendedName>
        <fullName evidence="6">WYL domain-containing protein</fullName>
    </recommendedName>
</protein>
<dbReference type="PROSITE" id="PS52050">
    <property type="entry name" value="WYL"/>
    <property type="match status" value="1"/>
</dbReference>
<reference evidence="4" key="1">
    <citation type="submission" date="2022-08" db="EMBL/GenBank/DDBJ databases">
        <title>Draft genome sequencing of Roseisolibacter agri AW1220.</title>
        <authorList>
            <person name="Tobiishi Y."/>
            <person name="Tonouchi A."/>
        </authorList>
    </citation>
    <scope>NUCLEOTIDE SEQUENCE</scope>
    <source>
        <strain evidence="4">AW1220</strain>
    </source>
</reference>
<dbReference type="PANTHER" id="PTHR34580">
    <property type="match status" value="1"/>
</dbReference>
<feature type="region of interest" description="Disordered" evidence="1">
    <location>
        <begin position="1"/>
        <end position="31"/>
    </location>
</feature>
<feature type="domain" description="WYL" evidence="2">
    <location>
        <begin position="212"/>
        <end position="282"/>
    </location>
</feature>
<dbReference type="InterPro" id="IPR057727">
    <property type="entry name" value="WCX_dom"/>
</dbReference>
<gene>
    <name evidence="4" type="ORF">rosag_42710</name>
</gene>
<evidence type="ECO:0000313" key="5">
    <source>
        <dbReference type="Proteomes" id="UP001161325"/>
    </source>
</evidence>
<dbReference type="Pfam" id="PF13280">
    <property type="entry name" value="WYL"/>
    <property type="match status" value="1"/>
</dbReference>
<organism evidence="4 5">
    <name type="scientific">Roseisolibacter agri</name>
    <dbReference type="NCBI Taxonomy" id="2014610"/>
    <lineage>
        <taxon>Bacteria</taxon>
        <taxon>Pseudomonadati</taxon>
        <taxon>Gemmatimonadota</taxon>
        <taxon>Gemmatimonadia</taxon>
        <taxon>Gemmatimonadales</taxon>
        <taxon>Gemmatimonadaceae</taxon>
        <taxon>Roseisolibacter</taxon>
    </lineage>
</organism>
<dbReference type="PANTHER" id="PTHR34580:SF3">
    <property type="entry name" value="PROTEIN PAFB"/>
    <property type="match status" value="1"/>
</dbReference>
<dbReference type="Proteomes" id="UP001161325">
    <property type="component" value="Unassembled WGS sequence"/>
</dbReference>
<evidence type="ECO:0008006" key="6">
    <source>
        <dbReference type="Google" id="ProtNLM"/>
    </source>
</evidence>
<keyword evidence="5" id="KW-1185">Reference proteome</keyword>